<sequence>MMQHCVAMVSSPADVDAQVSTDVADATEKSSLQRRQQCFCLCYHGEDWSGGHVFAESCVERHVLQVKVVLLHVVFRGLGTESEDD</sequence>
<keyword evidence="2" id="KW-1185">Reference proteome</keyword>
<protein>
    <submittedName>
        <fullName evidence="1">Uncharacterized protein</fullName>
    </submittedName>
</protein>
<accession>A0ABV0N5F2</accession>
<organism evidence="1 2">
    <name type="scientific">Goodea atripinnis</name>
    <dbReference type="NCBI Taxonomy" id="208336"/>
    <lineage>
        <taxon>Eukaryota</taxon>
        <taxon>Metazoa</taxon>
        <taxon>Chordata</taxon>
        <taxon>Craniata</taxon>
        <taxon>Vertebrata</taxon>
        <taxon>Euteleostomi</taxon>
        <taxon>Actinopterygii</taxon>
        <taxon>Neopterygii</taxon>
        <taxon>Teleostei</taxon>
        <taxon>Neoteleostei</taxon>
        <taxon>Acanthomorphata</taxon>
        <taxon>Ovalentaria</taxon>
        <taxon>Atherinomorphae</taxon>
        <taxon>Cyprinodontiformes</taxon>
        <taxon>Goodeidae</taxon>
        <taxon>Goodea</taxon>
    </lineage>
</organism>
<proteinExistence type="predicted"/>
<comment type="caution">
    <text evidence="1">The sequence shown here is derived from an EMBL/GenBank/DDBJ whole genome shotgun (WGS) entry which is preliminary data.</text>
</comment>
<gene>
    <name evidence="1" type="ORF">GOODEAATRI_026381</name>
</gene>
<evidence type="ECO:0000313" key="2">
    <source>
        <dbReference type="Proteomes" id="UP001476798"/>
    </source>
</evidence>
<reference evidence="1 2" key="1">
    <citation type="submission" date="2021-06" db="EMBL/GenBank/DDBJ databases">
        <authorList>
            <person name="Palmer J.M."/>
        </authorList>
    </citation>
    <scope>NUCLEOTIDE SEQUENCE [LARGE SCALE GENOMIC DNA]</scope>
    <source>
        <strain evidence="1 2">GA_2019</strain>
        <tissue evidence="1">Muscle</tissue>
    </source>
</reference>
<dbReference type="Proteomes" id="UP001476798">
    <property type="component" value="Unassembled WGS sequence"/>
</dbReference>
<name>A0ABV0N5F2_9TELE</name>
<dbReference type="EMBL" id="JAHRIO010023245">
    <property type="protein sequence ID" value="MEQ2166286.1"/>
    <property type="molecule type" value="Genomic_DNA"/>
</dbReference>
<evidence type="ECO:0000313" key="1">
    <source>
        <dbReference type="EMBL" id="MEQ2166286.1"/>
    </source>
</evidence>